<organism evidence="1 2">
    <name type="scientific">Triticum urartu</name>
    <name type="common">Red wild einkorn</name>
    <name type="synonym">Crithodium urartu</name>
    <dbReference type="NCBI Taxonomy" id="4572"/>
    <lineage>
        <taxon>Eukaryota</taxon>
        <taxon>Viridiplantae</taxon>
        <taxon>Streptophyta</taxon>
        <taxon>Embryophyta</taxon>
        <taxon>Tracheophyta</taxon>
        <taxon>Spermatophyta</taxon>
        <taxon>Magnoliopsida</taxon>
        <taxon>Liliopsida</taxon>
        <taxon>Poales</taxon>
        <taxon>Poaceae</taxon>
        <taxon>BOP clade</taxon>
        <taxon>Pooideae</taxon>
        <taxon>Triticodae</taxon>
        <taxon>Triticeae</taxon>
        <taxon>Triticinae</taxon>
        <taxon>Triticum</taxon>
    </lineage>
</organism>
<reference evidence="2" key="1">
    <citation type="journal article" date="2013" name="Nature">
        <title>Draft genome of the wheat A-genome progenitor Triticum urartu.</title>
        <authorList>
            <person name="Ling H.Q."/>
            <person name="Zhao S."/>
            <person name="Liu D."/>
            <person name="Wang J."/>
            <person name="Sun H."/>
            <person name="Zhang C."/>
            <person name="Fan H."/>
            <person name="Li D."/>
            <person name="Dong L."/>
            <person name="Tao Y."/>
            <person name="Gao C."/>
            <person name="Wu H."/>
            <person name="Li Y."/>
            <person name="Cui Y."/>
            <person name="Guo X."/>
            <person name="Zheng S."/>
            <person name="Wang B."/>
            <person name="Yu K."/>
            <person name="Liang Q."/>
            <person name="Yang W."/>
            <person name="Lou X."/>
            <person name="Chen J."/>
            <person name="Feng M."/>
            <person name="Jian J."/>
            <person name="Zhang X."/>
            <person name="Luo G."/>
            <person name="Jiang Y."/>
            <person name="Liu J."/>
            <person name="Wang Z."/>
            <person name="Sha Y."/>
            <person name="Zhang B."/>
            <person name="Wu H."/>
            <person name="Tang D."/>
            <person name="Shen Q."/>
            <person name="Xue P."/>
            <person name="Zou S."/>
            <person name="Wang X."/>
            <person name="Liu X."/>
            <person name="Wang F."/>
            <person name="Yang Y."/>
            <person name="An X."/>
            <person name="Dong Z."/>
            <person name="Zhang K."/>
            <person name="Zhang X."/>
            <person name="Luo M.C."/>
            <person name="Dvorak J."/>
            <person name="Tong Y."/>
            <person name="Wang J."/>
            <person name="Yang H."/>
            <person name="Li Z."/>
            <person name="Wang D."/>
            <person name="Zhang A."/>
            <person name="Wang J."/>
        </authorList>
    </citation>
    <scope>NUCLEOTIDE SEQUENCE</scope>
    <source>
        <strain evidence="2">cv. G1812</strain>
    </source>
</reference>
<name>A0A8R7UYG4_TRIUA</name>
<dbReference type="Proteomes" id="UP000015106">
    <property type="component" value="Chromosome 6"/>
</dbReference>
<dbReference type="AlphaFoldDB" id="A0A8R7UYG4"/>
<dbReference type="Gramene" id="TuG1812G0600002759.01.T01">
    <property type="protein sequence ID" value="TuG1812G0600002759.01.T01.cds417613"/>
    <property type="gene ID" value="TuG1812G0600002759.01"/>
</dbReference>
<gene>
    <name evidence="1" type="primary">LOC125512257</name>
</gene>
<proteinExistence type="predicted"/>
<evidence type="ECO:0000313" key="1">
    <source>
        <dbReference type="EnsemblPlants" id="TuG1812G0600002759.01.T01.cds417613"/>
    </source>
</evidence>
<reference evidence="1" key="2">
    <citation type="submission" date="2018-03" db="EMBL/GenBank/DDBJ databases">
        <title>The Triticum urartu genome reveals the dynamic nature of wheat genome evolution.</title>
        <authorList>
            <person name="Ling H."/>
            <person name="Ma B."/>
            <person name="Shi X."/>
            <person name="Liu H."/>
            <person name="Dong L."/>
            <person name="Sun H."/>
            <person name="Cao Y."/>
            <person name="Gao Q."/>
            <person name="Zheng S."/>
            <person name="Li Y."/>
            <person name="Yu Y."/>
            <person name="Du H."/>
            <person name="Qi M."/>
            <person name="Li Y."/>
            <person name="Yu H."/>
            <person name="Cui Y."/>
            <person name="Wang N."/>
            <person name="Chen C."/>
            <person name="Wu H."/>
            <person name="Zhao Y."/>
            <person name="Zhang J."/>
            <person name="Li Y."/>
            <person name="Zhou W."/>
            <person name="Zhang B."/>
            <person name="Hu W."/>
            <person name="Eijk M."/>
            <person name="Tang J."/>
            <person name="Witsenboer H."/>
            <person name="Zhao S."/>
            <person name="Li Z."/>
            <person name="Zhang A."/>
            <person name="Wang D."/>
            <person name="Liang C."/>
        </authorList>
    </citation>
    <scope>NUCLEOTIDE SEQUENCE [LARGE SCALE GENOMIC DNA]</scope>
    <source>
        <strain evidence="1">cv. G1812</strain>
    </source>
</reference>
<evidence type="ECO:0000313" key="2">
    <source>
        <dbReference type="Proteomes" id="UP000015106"/>
    </source>
</evidence>
<accession>A0A8R7UYG4</accession>
<reference evidence="1" key="3">
    <citation type="submission" date="2022-06" db="UniProtKB">
        <authorList>
            <consortium name="EnsemblPlants"/>
        </authorList>
    </citation>
    <scope>IDENTIFICATION</scope>
</reference>
<keyword evidence="2" id="KW-1185">Reference proteome</keyword>
<sequence length="234" mass="24316">MRLCCGGGGGANMGPLVPTKSLPGGEHAVAVGALPWRPLPVHVLVPLAFHQWRRCQRLRRRRRGSDGRRAAATPAAAHVAGAVAAESLVGTEYLLARAALEPCALLHRRRIGSGERVTAVAPVVRVVAVAVAAPRRRPGVAGEHHEGQRHVLLRRGCVRHRAQRLGLAPGSGGVRALGVRRGGLGLTLAIREGDIGDAQAALGILPERVDWKGLLEADVAVGGGGEGGGRGGRR</sequence>
<dbReference type="EnsemblPlants" id="TuG1812G0600002759.01.T01">
    <property type="protein sequence ID" value="TuG1812G0600002759.01.T01.cds417613"/>
    <property type="gene ID" value="TuG1812G0600002759.01"/>
</dbReference>
<protein>
    <submittedName>
        <fullName evidence="1">Uncharacterized protein</fullName>
    </submittedName>
</protein>